<organism evidence="1 2">
    <name type="scientific">Mucuna pruriens</name>
    <name type="common">Velvet bean</name>
    <name type="synonym">Dolichos pruriens</name>
    <dbReference type="NCBI Taxonomy" id="157652"/>
    <lineage>
        <taxon>Eukaryota</taxon>
        <taxon>Viridiplantae</taxon>
        <taxon>Streptophyta</taxon>
        <taxon>Embryophyta</taxon>
        <taxon>Tracheophyta</taxon>
        <taxon>Spermatophyta</taxon>
        <taxon>Magnoliopsida</taxon>
        <taxon>eudicotyledons</taxon>
        <taxon>Gunneridae</taxon>
        <taxon>Pentapetalae</taxon>
        <taxon>rosids</taxon>
        <taxon>fabids</taxon>
        <taxon>Fabales</taxon>
        <taxon>Fabaceae</taxon>
        <taxon>Papilionoideae</taxon>
        <taxon>50 kb inversion clade</taxon>
        <taxon>NPAAA clade</taxon>
        <taxon>indigoferoid/millettioid clade</taxon>
        <taxon>Phaseoleae</taxon>
        <taxon>Mucuna</taxon>
    </lineage>
</organism>
<dbReference type="Proteomes" id="UP000257109">
    <property type="component" value="Unassembled WGS sequence"/>
</dbReference>
<accession>A0A371FSB7</accession>
<dbReference type="AlphaFoldDB" id="A0A371FSB7"/>
<keyword evidence="2" id="KW-1185">Reference proteome</keyword>
<sequence length="188" mass="20959">MPQLLETWSLCKRMLAGEGAKNKSNNRAHLAQDEGIGSNFEVVVLMAIKSNEAQSRIPIEEEEELTTAPVFNKAFVELFQDLVVNSKGELIHSALIVEAEPVEFDKAVTKEKWLKAMKEETNSIEKNQTWELVDPPSNKKPIALKSVYKVKVNPKRGKKIAGIDYEVYAPVAKIETVRLVVAIATNAN</sequence>
<name>A0A371FSB7_MUCPR</name>
<proteinExistence type="predicted"/>
<dbReference type="OrthoDB" id="1749346at2759"/>
<evidence type="ECO:0000313" key="2">
    <source>
        <dbReference type="Proteomes" id="UP000257109"/>
    </source>
</evidence>
<feature type="non-terminal residue" evidence="1">
    <location>
        <position position="1"/>
    </location>
</feature>
<reference evidence="1" key="1">
    <citation type="submission" date="2018-05" db="EMBL/GenBank/DDBJ databases">
        <title>Draft genome of Mucuna pruriens seed.</title>
        <authorList>
            <person name="Nnadi N.E."/>
            <person name="Vos R."/>
            <person name="Hasami M.H."/>
            <person name="Devisetty U.K."/>
            <person name="Aguiy J.C."/>
        </authorList>
    </citation>
    <scope>NUCLEOTIDE SEQUENCE [LARGE SCALE GENOMIC DNA]</scope>
    <source>
        <strain evidence="1">JCA_2017</strain>
    </source>
</reference>
<evidence type="ECO:0000313" key="1">
    <source>
        <dbReference type="EMBL" id="RDX81172.1"/>
    </source>
</evidence>
<dbReference type="EMBL" id="QJKJ01007990">
    <property type="protein sequence ID" value="RDX81172.1"/>
    <property type="molecule type" value="Genomic_DNA"/>
</dbReference>
<dbReference type="STRING" id="157652.A0A371FSB7"/>
<gene>
    <name evidence="1" type="ORF">CR513_38182</name>
</gene>
<protein>
    <submittedName>
        <fullName evidence="1">Mitochondrial protein</fullName>
    </submittedName>
</protein>
<comment type="caution">
    <text evidence="1">The sequence shown here is derived from an EMBL/GenBank/DDBJ whole genome shotgun (WGS) entry which is preliminary data.</text>
</comment>